<comment type="caution">
    <text evidence="3">The sequence shown here is derived from an EMBL/GenBank/DDBJ whole genome shotgun (WGS) entry which is preliminary data.</text>
</comment>
<organism evidence="3 4">
    <name type="scientific">Danxiaibacter flavus</name>
    <dbReference type="NCBI Taxonomy" id="3049108"/>
    <lineage>
        <taxon>Bacteria</taxon>
        <taxon>Pseudomonadati</taxon>
        <taxon>Bacteroidota</taxon>
        <taxon>Chitinophagia</taxon>
        <taxon>Chitinophagales</taxon>
        <taxon>Chitinophagaceae</taxon>
        <taxon>Danxiaibacter</taxon>
    </lineage>
</organism>
<comment type="similarity">
    <text evidence="1">Belongs to the glycosyltransferase 2 family. WaaE/KdtX subfamily.</text>
</comment>
<dbReference type="Gene3D" id="3.90.550.10">
    <property type="entry name" value="Spore Coat Polysaccharide Biosynthesis Protein SpsA, Chain A"/>
    <property type="match status" value="1"/>
</dbReference>
<dbReference type="InterPro" id="IPR001173">
    <property type="entry name" value="Glyco_trans_2-like"/>
</dbReference>
<dbReference type="PANTHER" id="PTHR43630">
    <property type="entry name" value="POLY-BETA-1,6-N-ACETYL-D-GLUCOSAMINE SYNTHASE"/>
    <property type="match status" value="1"/>
</dbReference>
<evidence type="ECO:0000256" key="1">
    <source>
        <dbReference type="ARBA" id="ARBA00038494"/>
    </source>
</evidence>
<protein>
    <submittedName>
        <fullName evidence="3">Glycosyltransferase family 2 protein</fullName>
        <ecNumber evidence="3">2.4.-.-</ecNumber>
    </submittedName>
</protein>
<gene>
    <name evidence="3" type="ORF">QTN47_20760</name>
</gene>
<proteinExistence type="inferred from homology"/>
<keyword evidence="4" id="KW-1185">Reference proteome</keyword>
<dbReference type="SUPFAM" id="SSF53448">
    <property type="entry name" value="Nucleotide-diphospho-sugar transferases"/>
    <property type="match status" value="1"/>
</dbReference>
<evidence type="ECO:0000313" key="3">
    <source>
        <dbReference type="EMBL" id="MEX6689952.1"/>
    </source>
</evidence>
<dbReference type="Proteomes" id="UP001560573">
    <property type="component" value="Unassembled WGS sequence"/>
</dbReference>
<dbReference type="RefSeq" id="WP_369331358.1">
    <property type="nucleotide sequence ID" value="NZ_JAULBC010000007.1"/>
</dbReference>
<name>A0ABV3ZJ86_9BACT</name>
<keyword evidence="3" id="KW-0328">Glycosyltransferase</keyword>
<evidence type="ECO:0000313" key="4">
    <source>
        <dbReference type="Proteomes" id="UP001560573"/>
    </source>
</evidence>
<dbReference type="CDD" id="cd02511">
    <property type="entry name" value="Beta4Glucosyltransferase"/>
    <property type="match status" value="1"/>
</dbReference>
<dbReference type="Pfam" id="PF00535">
    <property type="entry name" value="Glycos_transf_2"/>
    <property type="match status" value="1"/>
</dbReference>
<dbReference type="EMBL" id="JAULBC010000007">
    <property type="protein sequence ID" value="MEX6689952.1"/>
    <property type="molecule type" value="Genomic_DNA"/>
</dbReference>
<feature type="domain" description="Glycosyltransferase 2-like" evidence="2">
    <location>
        <begin position="3"/>
        <end position="110"/>
    </location>
</feature>
<accession>A0ABV3ZJ86</accession>
<dbReference type="PANTHER" id="PTHR43630:SF2">
    <property type="entry name" value="GLYCOSYLTRANSFERASE"/>
    <property type="match status" value="1"/>
</dbReference>
<sequence>MISVIILTKNEELDLDKCLKAVQWSNDVHVLDSGSTDSTLKIADRYAVNVSSNAFKSFGQQRNHALDNLPLINDWILFIDADEIVTDPFRIAITEAVQNANENIAGFYCCAKLMLEDTWLKRSDTFPKWQFRLMRKGKARFTDFGHGQKEYEVNGGIKYIKEPYLHYGLSKGWYKWIERHNTYSNLEAIVRLDHRPSFKHVFSKHGSIRNTALKCLLSKIPVWPAIRFMHAYFINFGFIEGIPGLLYCISNSYYEFMIQIKMREIRRARKNIAINTVKTETLTQFTNITATNNVNEVPVRMH</sequence>
<reference evidence="3 4" key="1">
    <citation type="submission" date="2023-07" db="EMBL/GenBank/DDBJ databases">
        <authorList>
            <person name="Lian W.-H."/>
        </authorList>
    </citation>
    <scope>NUCLEOTIDE SEQUENCE [LARGE SCALE GENOMIC DNA]</scope>
    <source>
        <strain evidence="3 4">SYSU DXS3180</strain>
    </source>
</reference>
<evidence type="ECO:0000259" key="2">
    <source>
        <dbReference type="Pfam" id="PF00535"/>
    </source>
</evidence>
<dbReference type="InterPro" id="IPR029044">
    <property type="entry name" value="Nucleotide-diphossugar_trans"/>
</dbReference>
<dbReference type="EC" id="2.4.-.-" evidence="3"/>
<keyword evidence="3" id="KW-0808">Transferase</keyword>
<dbReference type="GO" id="GO:0016757">
    <property type="term" value="F:glycosyltransferase activity"/>
    <property type="evidence" value="ECO:0007669"/>
    <property type="project" value="UniProtKB-KW"/>
</dbReference>